<accession>A0ABT0YGJ8</accession>
<dbReference type="EMBL" id="JAMQOL010000076">
    <property type="protein sequence ID" value="MCM4084364.1"/>
    <property type="molecule type" value="Genomic_DNA"/>
</dbReference>
<evidence type="ECO:0000313" key="1">
    <source>
        <dbReference type="EMBL" id="MCM4084364.1"/>
    </source>
</evidence>
<keyword evidence="2" id="KW-1185">Reference proteome</keyword>
<name>A0ABT0YGJ8_9ACTN</name>
<dbReference type="RefSeq" id="WP_251804117.1">
    <property type="nucleotide sequence ID" value="NZ_JAMQOL010000076.1"/>
</dbReference>
<sequence length="171" mass="18180">MTVRVDDVAEALTPVRASLLAAAQRDVDAHNAQARAQVAETLAVAGRRVDGILTAAREAGIADAEAALAIERSRARRAARARTLQARREAYDELRRQSRQAVLRIQDEPGYAVVRETLTAVAHRLLGPDAEVVEAEGGGVIARSGARRVDLSLIAFAERAVDTVAAGAEEP</sequence>
<evidence type="ECO:0000313" key="2">
    <source>
        <dbReference type="Proteomes" id="UP001523216"/>
    </source>
</evidence>
<organism evidence="1 2">
    <name type="scientific">Paractinoplanes hotanensis</name>
    <dbReference type="NCBI Taxonomy" id="2906497"/>
    <lineage>
        <taxon>Bacteria</taxon>
        <taxon>Bacillati</taxon>
        <taxon>Actinomycetota</taxon>
        <taxon>Actinomycetes</taxon>
        <taxon>Micromonosporales</taxon>
        <taxon>Micromonosporaceae</taxon>
        <taxon>Paractinoplanes</taxon>
    </lineage>
</organism>
<gene>
    <name evidence="1" type="ORF">LXN57_43205</name>
</gene>
<comment type="caution">
    <text evidence="1">The sequence shown here is derived from an EMBL/GenBank/DDBJ whole genome shotgun (WGS) entry which is preliminary data.</text>
</comment>
<dbReference type="Proteomes" id="UP001523216">
    <property type="component" value="Unassembled WGS sequence"/>
</dbReference>
<protein>
    <submittedName>
        <fullName evidence="1">Uncharacterized protein</fullName>
    </submittedName>
</protein>
<proteinExistence type="predicted"/>
<reference evidence="1 2" key="1">
    <citation type="submission" date="2022-06" db="EMBL/GenBank/DDBJ databases">
        <title>Actinoplanes abujensis sp. nov., isolated from Nigerian arid soil.</title>
        <authorList>
            <person name="Ding P."/>
        </authorList>
    </citation>
    <scope>NUCLEOTIDE SEQUENCE [LARGE SCALE GENOMIC DNA]</scope>
    <source>
        <strain evidence="2">TRM88002</strain>
    </source>
</reference>